<evidence type="ECO:0000313" key="2">
    <source>
        <dbReference type="Proteomes" id="UP000238304"/>
    </source>
</evidence>
<dbReference type="Proteomes" id="UP000238304">
    <property type="component" value="Chromosome"/>
</dbReference>
<organism evidence="1 2">
    <name type="scientific">Bacteroides zoogleoformans</name>
    <dbReference type="NCBI Taxonomy" id="28119"/>
    <lineage>
        <taxon>Bacteria</taxon>
        <taxon>Pseudomonadati</taxon>
        <taxon>Bacteroidota</taxon>
        <taxon>Bacteroidia</taxon>
        <taxon>Bacteroidales</taxon>
        <taxon>Bacteroidaceae</taxon>
        <taxon>Bacteroides</taxon>
    </lineage>
</organism>
<name>A0ABM6T9C6_9BACE</name>
<dbReference type="EMBL" id="CP027231">
    <property type="protein sequence ID" value="AVM53351.1"/>
    <property type="molecule type" value="Genomic_DNA"/>
</dbReference>
<proteinExistence type="predicted"/>
<evidence type="ECO:0008006" key="3">
    <source>
        <dbReference type="Google" id="ProtNLM"/>
    </source>
</evidence>
<sequence>MTKKTDSSKGILQNSENLPFTEYCATLISCRGHANQRSILFKEVAAITGKSLSSVRRWALGITNPSPMEKEAVAKLLKSDVSVLFPKM</sequence>
<accession>A0ABM6T9C6</accession>
<keyword evidence="2" id="KW-1185">Reference proteome</keyword>
<evidence type="ECO:0000313" key="1">
    <source>
        <dbReference type="EMBL" id="AVM53351.1"/>
    </source>
</evidence>
<reference evidence="1 2" key="1">
    <citation type="submission" date="2018-02" db="EMBL/GenBank/DDBJ databases">
        <authorList>
            <person name="Holder M.E."/>
            <person name="Ajami N.J."/>
            <person name="Petrosino J.F."/>
        </authorList>
    </citation>
    <scope>NUCLEOTIDE SEQUENCE [LARGE SCALE GENOMIC DNA]</scope>
    <source>
        <strain evidence="1 2">ATCC 33285</strain>
    </source>
</reference>
<gene>
    <name evidence="1" type="ORF">C4H11_10775</name>
</gene>
<protein>
    <recommendedName>
        <fullName evidence="3">XRE family transcriptional regulator</fullName>
    </recommendedName>
</protein>